<feature type="signal peptide" evidence="1">
    <location>
        <begin position="1"/>
        <end position="29"/>
    </location>
</feature>
<protein>
    <recommendedName>
        <fullName evidence="4">Lipoprotein</fullName>
    </recommendedName>
</protein>
<evidence type="ECO:0000313" key="2">
    <source>
        <dbReference type="EMBL" id="PTQ96929.1"/>
    </source>
</evidence>
<evidence type="ECO:0000256" key="1">
    <source>
        <dbReference type="SAM" id="SignalP"/>
    </source>
</evidence>
<keyword evidence="3" id="KW-1185">Reference proteome</keyword>
<feature type="chain" id="PRO_5015656368" description="Lipoprotein" evidence="1">
    <location>
        <begin position="30"/>
        <end position="74"/>
    </location>
</feature>
<dbReference type="RefSeq" id="WP_107828867.1">
    <property type="nucleotide sequence ID" value="NZ_CP160205.1"/>
</dbReference>
<name>A0A2T5JA92_9SPHI</name>
<evidence type="ECO:0008006" key="4">
    <source>
        <dbReference type="Google" id="ProtNLM"/>
    </source>
</evidence>
<gene>
    <name evidence="2" type="ORF">C8P68_104423</name>
</gene>
<comment type="caution">
    <text evidence="2">The sequence shown here is derived from an EMBL/GenBank/DDBJ whole genome shotgun (WGS) entry which is preliminary data.</text>
</comment>
<dbReference type="Proteomes" id="UP000244168">
    <property type="component" value="Unassembled WGS sequence"/>
</dbReference>
<evidence type="ECO:0000313" key="3">
    <source>
        <dbReference type="Proteomes" id="UP000244168"/>
    </source>
</evidence>
<dbReference type="AlphaFoldDB" id="A0A2T5JA92"/>
<dbReference type="EMBL" id="QAOQ01000004">
    <property type="protein sequence ID" value="PTQ96929.1"/>
    <property type="molecule type" value="Genomic_DNA"/>
</dbReference>
<accession>A0A2T5JA92</accession>
<reference evidence="2 3" key="1">
    <citation type="submission" date="2018-04" db="EMBL/GenBank/DDBJ databases">
        <title>Genomic Encyclopedia of Archaeal and Bacterial Type Strains, Phase II (KMG-II): from individual species to whole genera.</title>
        <authorList>
            <person name="Goeker M."/>
        </authorList>
    </citation>
    <scope>NUCLEOTIDE SEQUENCE [LARGE SCALE GENOMIC DNA]</scope>
    <source>
        <strain evidence="2 3">DSM 26809</strain>
    </source>
</reference>
<sequence>MKNAFKFGFVALALSMTIAACGGSGKGSAADTAAKAADSAAVKADTAAAKADTAAAKADTAAAKAAKADTAKKM</sequence>
<proteinExistence type="predicted"/>
<organism evidence="2 3">
    <name type="scientific">Mucilaginibacter yixingensis</name>
    <dbReference type="NCBI Taxonomy" id="1295612"/>
    <lineage>
        <taxon>Bacteria</taxon>
        <taxon>Pseudomonadati</taxon>
        <taxon>Bacteroidota</taxon>
        <taxon>Sphingobacteriia</taxon>
        <taxon>Sphingobacteriales</taxon>
        <taxon>Sphingobacteriaceae</taxon>
        <taxon>Mucilaginibacter</taxon>
    </lineage>
</organism>
<keyword evidence="1" id="KW-0732">Signal</keyword>
<dbReference type="PROSITE" id="PS51257">
    <property type="entry name" value="PROKAR_LIPOPROTEIN"/>
    <property type="match status" value="1"/>
</dbReference>